<reference evidence="7 8" key="1">
    <citation type="journal article" date="2011" name="PLoS Genet.">
        <title>Genome sequencing and comparative transcriptomics of the model entomopathogenic fungi Metarhizium anisopliae and M. acridum.</title>
        <authorList>
            <person name="Gao Q."/>
            <person name="Jin K."/>
            <person name="Ying S.H."/>
            <person name="Zhang Y."/>
            <person name="Xiao G."/>
            <person name="Shang Y."/>
            <person name="Duan Z."/>
            <person name="Hu X."/>
            <person name="Xie X.Q."/>
            <person name="Zhou G."/>
            <person name="Peng G."/>
            <person name="Luo Z."/>
            <person name="Huang W."/>
            <person name="Wang B."/>
            <person name="Fang W."/>
            <person name="Wang S."/>
            <person name="Zhong Y."/>
            <person name="Ma L.J."/>
            <person name="St Leger R.J."/>
            <person name="Zhao G.P."/>
            <person name="Pei Y."/>
            <person name="Feng M.G."/>
            <person name="Xia Y."/>
            <person name="Wang C."/>
        </authorList>
    </citation>
    <scope>NUCLEOTIDE SEQUENCE [LARGE SCALE GENOMIC DNA]</scope>
    <source>
        <strain evidence="7 8">CQMa 102</strain>
    </source>
</reference>
<comment type="cofactor">
    <cofactor evidence="1">
        <name>pyridoxal 5'-phosphate</name>
        <dbReference type="ChEBI" id="CHEBI:597326"/>
    </cofactor>
</comment>
<dbReference type="Gene3D" id="3.30.470.10">
    <property type="match status" value="1"/>
</dbReference>
<keyword evidence="8" id="KW-1185">Reference proteome</keyword>
<feature type="compositionally biased region" description="Polar residues" evidence="6">
    <location>
        <begin position="360"/>
        <end position="377"/>
    </location>
</feature>
<dbReference type="InParanoid" id="E9DUM5"/>
<comment type="similarity">
    <text evidence="2">Belongs to the class-IV pyridoxal-phosphate-dependent aminotransferase family.</text>
</comment>
<dbReference type="PANTHER" id="PTHR42825:SF2">
    <property type="entry name" value="BRANCHED-CHAIN-AMINO-ACID AMINOTRANSFERASE 3, CHLOROPLASTIC-RELATED"/>
    <property type="match status" value="1"/>
</dbReference>
<gene>
    <name evidence="7" type="ORF">MAC_01323</name>
</gene>
<dbReference type="STRING" id="655827.E9DUM5"/>
<evidence type="ECO:0000256" key="2">
    <source>
        <dbReference type="ARBA" id="ARBA00009320"/>
    </source>
</evidence>
<evidence type="ECO:0000256" key="1">
    <source>
        <dbReference type="ARBA" id="ARBA00001933"/>
    </source>
</evidence>
<organism evidence="8">
    <name type="scientific">Metarhizium acridum (strain CQMa 102)</name>
    <dbReference type="NCBI Taxonomy" id="655827"/>
    <lineage>
        <taxon>Eukaryota</taxon>
        <taxon>Fungi</taxon>
        <taxon>Dikarya</taxon>
        <taxon>Ascomycota</taxon>
        <taxon>Pezizomycotina</taxon>
        <taxon>Sordariomycetes</taxon>
        <taxon>Hypocreomycetidae</taxon>
        <taxon>Hypocreales</taxon>
        <taxon>Clavicipitaceae</taxon>
        <taxon>Metarhizium</taxon>
    </lineage>
</organism>
<protein>
    <submittedName>
        <fullName evidence="7">Branched-chain amino acid aminotransferase, putative</fullName>
    </submittedName>
</protein>
<feature type="compositionally biased region" description="Basic residues" evidence="6">
    <location>
        <begin position="401"/>
        <end position="417"/>
    </location>
</feature>
<dbReference type="GO" id="GO:0004084">
    <property type="term" value="F:branched-chain-amino-acid transaminase activity"/>
    <property type="evidence" value="ECO:0007669"/>
    <property type="project" value="InterPro"/>
</dbReference>
<keyword evidence="5" id="KW-0663">Pyridoxal phosphate</keyword>
<dbReference type="Gene3D" id="3.20.10.10">
    <property type="entry name" value="D-amino Acid Aminotransferase, subunit A, domain 2"/>
    <property type="match status" value="1"/>
</dbReference>
<dbReference type="EMBL" id="GL698474">
    <property type="protein sequence ID" value="EFY92687.1"/>
    <property type="molecule type" value="Genomic_DNA"/>
</dbReference>
<dbReference type="OrthoDB" id="4850431at2759"/>
<evidence type="ECO:0000256" key="4">
    <source>
        <dbReference type="ARBA" id="ARBA00022679"/>
    </source>
</evidence>
<keyword evidence="3 7" id="KW-0032">Aminotransferase</keyword>
<dbReference type="HOGENOM" id="CLU_605630_0_0_1"/>
<feature type="region of interest" description="Disordered" evidence="6">
    <location>
        <begin position="312"/>
        <end position="452"/>
    </location>
</feature>
<dbReference type="InterPro" id="IPR043131">
    <property type="entry name" value="BCAT-like_N"/>
</dbReference>
<dbReference type="Proteomes" id="UP000002499">
    <property type="component" value="Unassembled WGS sequence"/>
</dbReference>
<keyword evidence="4 7" id="KW-0808">Transferase</keyword>
<proteinExistence type="inferred from homology"/>
<evidence type="ECO:0000256" key="5">
    <source>
        <dbReference type="ARBA" id="ARBA00022898"/>
    </source>
</evidence>
<dbReference type="SUPFAM" id="SSF56752">
    <property type="entry name" value="D-aminoacid aminotransferase-like PLP-dependent enzymes"/>
    <property type="match status" value="1"/>
</dbReference>
<dbReference type="PANTHER" id="PTHR42825">
    <property type="entry name" value="AMINO ACID AMINOTRANSFERASE"/>
    <property type="match status" value="1"/>
</dbReference>
<dbReference type="InterPro" id="IPR043132">
    <property type="entry name" value="BCAT-like_C"/>
</dbReference>
<sequence>MAIPAPNSDIDWAKLQLTDHLPLNGHVEARFYQSTKQWTAPTLVTDPKIAISGISPALNYGQQCYEGLKAFRTPSDIVVFRPEFHAKRMAGSAAAVCLPPPPEELFLECIRMAVASNGEYVPPENSQGFLYIRPVLFGSSDGLLLGPCEETIFAVYCHPAVPYHGIGGGIKGVVCEDFDRAAPKGVGYFKVGGNYAPDEKPCNLDVYCQNGSLITGTNYFSGSGADIKVWWLRPNFGEVSGDLTLPRLGFWSAWMELARGPAGRLGAIVSSANRGLNYFEDGCTFATTAHGETMSPLADAGDVLRDAAHLAAEQEVSRGRKRSRSTSRATTSKSLFRPDESSTLRGRSPRRATSPFPLPSRNTSPSILRSPTSQILLYNQLRRARREHCPSRTASPSDRSFRRRQRTRSRSRSRSRGSRRDHEPVRSPDILSSLRHEVLYGHADDTDNKAQA</sequence>
<name>E9DUM5_METAQ</name>
<dbReference type="GO" id="GO:0009081">
    <property type="term" value="P:branched-chain amino acid metabolic process"/>
    <property type="evidence" value="ECO:0007669"/>
    <property type="project" value="InterPro"/>
</dbReference>
<evidence type="ECO:0000256" key="3">
    <source>
        <dbReference type="ARBA" id="ARBA00022576"/>
    </source>
</evidence>
<dbReference type="InterPro" id="IPR036038">
    <property type="entry name" value="Aminotransferase-like"/>
</dbReference>
<dbReference type="InterPro" id="IPR005786">
    <property type="entry name" value="B_amino_transII"/>
</dbReference>
<dbReference type="AlphaFoldDB" id="E9DUM5"/>
<evidence type="ECO:0000313" key="7">
    <source>
        <dbReference type="EMBL" id="EFY92687.1"/>
    </source>
</evidence>
<evidence type="ECO:0000256" key="6">
    <source>
        <dbReference type="SAM" id="MobiDB-lite"/>
    </source>
</evidence>
<evidence type="ECO:0000313" key="8">
    <source>
        <dbReference type="Proteomes" id="UP000002499"/>
    </source>
</evidence>
<accession>E9DUM5</accession>
<dbReference type="eggNOG" id="KOG0975">
    <property type="taxonomic scope" value="Eukaryota"/>
</dbReference>
<feature type="compositionally biased region" description="Basic and acidic residues" evidence="6">
    <location>
        <begin position="434"/>
        <end position="452"/>
    </location>
</feature>